<evidence type="ECO:0000256" key="1">
    <source>
        <dbReference type="SAM" id="Phobius"/>
    </source>
</evidence>
<evidence type="ECO:0000313" key="2">
    <source>
        <dbReference type="EMBL" id="MFC4598641.1"/>
    </source>
</evidence>
<gene>
    <name evidence="2" type="ORF">ACFO3S_10380</name>
</gene>
<keyword evidence="1" id="KW-0472">Membrane</keyword>
<name>A0ABV9FA36_9BACL</name>
<dbReference type="EMBL" id="JBHSEP010000006">
    <property type="protein sequence ID" value="MFC4598641.1"/>
    <property type="molecule type" value="Genomic_DNA"/>
</dbReference>
<organism evidence="2 3">
    <name type="scientific">Cohnella hongkongensis</name>
    <dbReference type="NCBI Taxonomy" id="178337"/>
    <lineage>
        <taxon>Bacteria</taxon>
        <taxon>Bacillati</taxon>
        <taxon>Bacillota</taxon>
        <taxon>Bacilli</taxon>
        <taxon>Bacillales</taxon>
        <taxon>Paenibacillaceae</taxon>
        <taxon>Cohnella</taxon>
    </lineage>
</organism>
<feature type="transmembrane region" description="Helical" evidence="1">
    <location>
        <begin position="46"/>
        <end position="68"/>
    </location>
</feature>
<comment type="caution">
    <text evidence="2">The sequence shown here is derived from an EMBL/GenBank/DDBJ whole genome shotgun (WGS) entry which is preliminary data.</text>
</comment>
<keyword evidence="1" id="KW-1133">Transmembrane helix</keyword>
<protein>
    <recommendedName>
        <fullName evidence="4">DUF4367 domain-containing protein</fullName>
    </recommendedName>
</protein>
<keyword evidence="3" id="KW-1185">Reference proteome</keyword>
<sequence>MSTNEPFERQIKSIRIPEIDIRERVRKQLMTDNKSRTRAWKSKPTMLTAAALLIMILSGFASAAFIGLHNQNGQLIFSLKGYDDNNRAYSLPEEIVERFLQSIQPGEAIAIYSPAGNPDRHVSVQEKPIEIYEYEELKRRVPQHSFHLPSDLPDNVLFKSGVVHHLLGHPDIDRLIRQSEANGGEAVSEKVPVYQHQVQGVTLQFALEGNEYTAAMYEGSVWHTMYTDMSEIEGSRHIPVGQSEALLLMKEGKRELIWKSDKEQGDVFYRITANGQSTGSESHMVSLLELLLP</sequence>
<accession>A0ABV9FA36</accession>
<keyword evidence="1" id="KW-0812">Transmembrane</keyword>
<proteinExistence type="predicted"/>
<evidence type="ECO:0000313" key="3">
    <source>
        <dbReference type="Proteomes" id="UP001596028"/>
    </source>
</evidence>
<evidence type="ECO:0008006" key="4">
    <source>
        <dbReference type="Google" id="ProtNLM"/>
    </source>
</evidence>
<dbReference type="Proteomes" id="UP001596028">
    <property type="component" value="Unassembled WGS sequence"/>
</dbReference>
<reference evidence="3" key="1">
    <citation type="journal article" date="2019" name="Int. J. Syst. Evol. Microbiol.">
        <title>The Global Catalogue of Microorganisms (GCM) 10K type strain sequencing project: providing services to taxonomists for standard genome sequencing and annotation.</title>
        <authorList>
            <consortium name="The Broad Institute Genomics Platform"/>
            <consortium name="The Broad Institute Genome Sequencing Center for Infectious Disease"/>
            <person name="Wu L."/>
            <person name="Ma J."/>
        </authorList>
    </citation>
    <scope>NUCLEOTIDE SEQUENCE [LARGE SCALE GENOMIC DNA]</scope>
    <source>
        <strain evidence="3">CCUG 49571</strain>
    </source>
</reference>
<dbReference type="RefSeq" id="WP_378095107.1">
    <property type="nucleotide sequence ID" value="NZ_JBHSEP010000006.1"/>
</dbReference>